<dbReference type="Proteomes" id="UP001608902">
    <property type="component" value="Unassembled WGS sequence"/>
</dbReference>
<dbReference type="EMBL" id="JBGFUD010000460">
    <property type="protein sequence ID" value="MFH4974571.1"/>
    <property type="molecule type" value="Genomic_DNA"/>
</dbReference>
<keyword evidence="2" id="KW-1185">Reference proteome</keyword>
<reference evidence="1 2" key="1">
    <citation type="submission" date="2024-08" db="EMBL/GenBank/DDBJ databases">
        <title>Gnathostoma spinigerum genome.</title>
        <authorList>
            <person name="Gonzalez-Bertolin B."/>
            <person name="Monzon S."/>
            <person name="Zaballos A."/>
            <person name="Jimenez P."/>
            <person name="Dekumyoy P."/>
            <person name="Varona S."/>
            <person name="Cuesta I."/>
            <person name="Sumanam S."/>
            <person name="Adisakwattana P."/>
            <person name="Gasser R.B."/>
            <person name="Hernandez-Gonzalez A."/>
            <person name="Young N.D."/>
            <person name="Perteguer M.J."/>
        </authorList>
    </citation>
    <scope>NUCLEOTIDE SEQUENCE [LARGE SCALE GENOMIC DNA]</scope>
    <source>
        <strain evidence="1">AL3</strain>
        <tissue evidence="1">Liver</tissue>
    </source>
</reference>
<dbReference type="AlphaFoldDB" id="A0ABD6E531"/>
<protein>
    <submittedName>
        <fullName evidence="1">Uncharacterized protein</fullName>
    </submittedName>
</protein>
<proteinExistence type="predicted"/>
<comment type="caution">
    <text evidence="1">The sequence shown here is derived from an EMBL/GenBank/DDBJ whole genome shotgun (WGS) entry which is preliminary data.</text>
</comment>
<evidence type="ECO:0000313" key="1">
    <source>
        <dbReference type="EMBL" id="MFH4974571.1"/>
    </source>
</evidence>
<gene>
    <name evidence="1" type="ORF">AB6A40_001280</name>
</gene>
<name>A0ABD6E531_9BILA</name>
<organism evidence="1 2">
    <name type="scientific">Gnathostoma spinigerum</name>
    <dbReference type="NCBI Taxonomy" id="75299"/>
    <lineage>
        <taxon>Eukaryota</taxon>
        <taxon>Metazoa</taxon>
        <taxon>Ecdysozoa</taxon>
        <taxon>Nematoda</taxon>
        <taxon>Chromadorea</taxon>
        <taxon>Rhabditida</taxon>
        <taxon>Spirurina</taxon>
        <taxon>Gnathostomatomorpha</taxon>
        <taxon>Gnathostomatoidea</taxon>
        <taxon>Gnathostomatidae</taxon>
        <taxon>Gnathostoma</taxon>
    </lineage>
</organism>
<evidence type="ECO:0000313" key="2">
    <source>
        <dbReference type="Proteomes" id="UP001608902"/>
    </source>
</evidence>
<sequence length="122" mass="13935">MVSAYLTRGYQSKGVRQLRECRIGGTTISDPWYVLVLPPPFFHARVHTHTYAQISPKGTTVGQLRKRMNTYTYNDKILLSEIDVNLLYHIHLPEGLSEELFKIGVSRLRLRLVALLTHTAVS</sequence>
<accession>A0ABD6E531</accession>